<dbReference type="Proteomes" id="UP000807769">
    <property type="component" value="Unassembled WGS sequence"/>
</dbReference>
<dbReference type="Gene3D" id="3.60.10.10">
    <property type="entry name" value="Endonuclease/exonuclease/phosphatase"/>
    <property type="match status" value="1"/>
</dbReference>
<name>A0A9P7E0J1_9AGAM</name>
<dbReference type="AlphaFoldDB" id="A0A9P7E0J1"/>
<keyword evidence="2" id="KW-1185">Reference proteome</keyword>
<evidence type="ECO:0000313" key="2">
    <source>
        <dbReference type="Proteomes" id="UP000807769"/>
    </source>
</evidence>
<proteinExistence type="predicted"/>
<dbReference type="GeneID" id="64625628"/>
<dbReference type="SUPFAM" id="SSF56219">
    <property type="entry name" value="DNase I-like"/>
    <property type="match status" value="1"/>
</dbReference>
<dbReference type="EMBL" id="JABBWG010000040">
    <property type="protein sequence ID" value="KAG1807988.1"/>
    <property type="molecule type" value="Genomic_DNA"/>
</dbReference>
<accession>A0A9P7E0J1</accession>
<organism evidence="1 2">
    <name type="scientific">Suillus subaureus</name>
    <dbReference type="NCBI Taxonomy" id="48587"/>
    <lineage>
        <taxon>Eukaryota</taxon>
        <taxon>Fungi</taxon>
        <taxon>Dikarya</taxon>
        <taxon>Basidiomycota</taxon>
        <taxon>Agaricomycotina</taxon>
        <taxon>Agaricomycetes</taxon>
        <taxon>Agaricomycetidae</taxon>
        <taxon>Boletales</taxon>
        <taxon>Suillineae</taxon>
        <taxon>Suillaceae</taxon>
        <taxon>Suillus</taxon>
    </lineage>
</organism>
<sequence length="111" mass="12754">MSKHADSFLSHCIVALQEPFIDTLGNTKATPDWNIIYPMHRFTHNKQSRTVTLIHKQLDTNNWRQILFPSLDVVVIQMQGAFGKLTIVNIYDDSKKREVLPALTAFLDKES</sequence>
<evidence type="ECO:0000313" key="1">
    <source>
        <dbReference type="EMBL" id="KAG1807988.1"/>
    </source>
</evidence>
<protein>
    <submittedName>
        <fullName evidence="1">Uncharacterized protein</fullName>
    </submittedName>
</protein>
<gene>
    <name evidence="1" type="ORF">BJ212DRAFT_1281339</name>
</gene>
<comment type="caution">
    <text evidence="1">The sequence shown here is derived from an EMBL/GenBank/DDBJ whole genome shotgun (WGS) entry which is preliminary data.</text>
</comment>
<dbReference type="OrthoDB" id="2840473at2759"/>
<dbReference type="RefSeq" id="XP_041188373.1">
    <property type="nucleotide sequence ID" value="XM_041331611.1"/>
</dbReference>
<reference evidence="1" key="1">
    <citation type="journal article" date="2020" name="New Phytol.">
        <title>Comparative genomics reveals dynamic genome evolution in host specialist ectomycorrhizal fungi.</title>
        <authorList>
            <person name="Lofgren L.A."/>
            <person name="Nguyen N.H."/>
            <person name="Vilgalys R."/>
            <person name="Ruytinx J."/>
            <person name="Liao H.L."/>
            <person name="Branco S."/>
            <person name="Kuo A."/>
            <person name="LaButti K."/>
            <person name="Lipzen A."/>
            <person name="Andreopoulos W."/>
            <person name="Pangilinan J."/>
            <person name="Riley R."/>
            <person name="Hundley H."/>
            <person name="Na H."/>
            <person name="Barry K."/>
            <person name="Grigoriev I.V."/>
            <person name="Stajich J.E."/>
            <person name="Kennedy P.G."/>
        </authorList>
    </citation>
    <scope>NUCLEOTIDE SEQUENCE</scope>
    <source>
        <strain evidence="1">MN1</strain>
    </source>
</reference>
<dbReference type="InterPro" id="IPR036691">
    <property type="entry name" value="Endo/exonu/phosph_ase_sf"/>
</dbReference>